<organism evidence="1 2">
    <name type="scientific">Caulobacter rhizosphaerae</name>
    <dbReference type="NCBI Taxonomy" id="2010972"/>
    <lineage>
        <taxon>Bacteria</taxon>
        <taxon>Pseudomonadati</taxon>
        <taxon>Pseudomonadota</taxon>
        <taxon>Alphaproteobacteria</taxon>
        <taxon>Caulobacterales</taxon>
        <taxon>Caulobacteraceae</taxon>
        <taxon>Caulobacter</taxon>
    </lineage>
</organism>
<gene>
    <name evidence="1" type="ORF">J2800_003283</name>
</gene>
<accession>A0ABU1N255</accession>
<reference evidence="1 2" key="1">
    <citation type="submission" date="2023-07" db="EMBL/GenBank/DDBJ databases">
        <title>Sorghum-associated microbial communities from plants grown in Nebraska, USA.</title>
        <authorList>
            <person name="Schachtman D."/>
        </authorList>
    </citation>
    <scope>NUCLEOTIDE SEQUENCE [LARGE SCALE GENOMIC DNA]</scope>
    <source>
        <strain evidence="1 2">DS2154</strain>
    </source>
</reference>
<keyword evidence="2" id="KW-1185">Reference proteome</keyword>
<sequence>MSTIRIDANAVSGVWARGLDSASPSVAGRQGQAFGDFSAFSRQEGALSLSSAHRDLDSAARAVSDRLTDTRDNGFG</sequence>
<proteinExistence type="predicted"/>
<evidence type="ECO:0000313" key="2">
    <source>
        <dbReference type="Proteomes" id="UP001262754"/>
    </source>
</evidence>
<protein>
    <submittedName>
        <fullName evidence="1">Uncharacterized protein</fullName>
    </submittedName>
</protein>
<dbReference type="Proteomes" id="UP001262754">
    <property type="component" value="Unassembled WGS sequence"/>
</dbReference>
<dbReference type="RefSeq" id="WP_056756688.1">
    <property type="nucleotide sequence ID" value="NZ_BMLD01000001.1"/>
</dbReference>
<evidence type="ECO:0000313" key="1">
    <source>
        <dbReference type="EMBL" id="MDR6532525.1"/>
    </source>
</evidence>
<comment type="caution">
    <text evidence="1">The sequence shown here is derived from an EMBL/GenBank/DDBJ whole genome shotgun (WGS) entry which is preliminary data.</text>
</comment>
<name>A0ABU1N255_9CAUL</name>
<dbReference type="EMBL" id="JAVDRL010000009">
    <property type="protein sequence ID" value="MDR6532525.1"/>
    <property type="molecule type" value="Genomic_DNA"/>
</dbReference>